<keyword evidence="4" id="KW-1185">Reference proteome</keyword>
<dbReference type="Proteomes" id="UP000297429">
    <property type="component" value="Unassembled WGS sequence"/>
</dbReference>
<evidence type="ECO:0000313" key="3">
    <source>
        <dbReference type="Proteomes" id="UP000273898"/>
    </source>
</evidence>
<proteinExistence type="predicted"/>
<dbReference type="AlphaFoldDB" id="A0A497Y113"/>
<reference evidence="2 4" key="2">
    <citation type="submission" date="2019-03" db="EMBL/GenBank/DDBJ databases">
        <authorList>
            <person name="He R.-H."/>
        </authorList>
    </citation>
    <scope>NUCLEOTIDE SEQUENCE [LARGE SCALE GENOMIC DNA]</scope>
    <source>
        <strain evidence="2 4">DSM 19624</strain>
    </source>
</reference>
<evidence type="ECO:0000313" key="1">
    <source>
        <dbReference type="EMBL" id="RLJ75174.1"/>
    </source>
</evidence>
<dbReference type="Proteomes" id="UP000273898">
    <property type="component" value="Unassembled WGS sequence"/>
</dbReference>
<accession>A0A497Y113</accession>
<evidence type="ECO:0000313" key="2">
    <source>
        <dbReference type="EMBL" id="TFB30276.1"/>
    </source>
</evidence>
<protein>
    <submittedName>
        <fullName evidence="1">Uncharacterized protein</fullName>
    </submittedName>
</protein>
<dbReference type="EMBL" id="SOPX01000003">
    <property type="protein sequence ID" value="TFB30276.1"/>
    <property type="molecule type" value="Genomic_DNA"/>
</dbReference>
<dbReference type="RefSeq" id="WP_121285140.1">
    <property type="nucleotide sequence ID" value="NZ_RCCK01000012.1"/>
</dbReference>
<reference evidence="1 3" key="1">
    <citation type="submission" date="2018-10" db="EMBL/GenBank/DDBJ databases">
        <title>Genomic Encyclopedia of Archaeal and Bacterial Type Strains, Phase II (KMG-II): from individual species to whole genera.</title>
        <authorList>
            <person name="Goeker M."/>
        </authorList>
    </citation>
    <scope>NUCLEOTIDE SEQUENCE [LARGE SCALE GENOMIC DNA]</scope>
    <source>
        <strain evidence="1 3">DSM 19624</strain>
    </source>
</reference>
<name>A0A497Y113_9SPHI</name>
<gene>
    <name evidence="1" type="ORF">BCL90_3525</name>
    <name evidence="2" type="ORF">E3V97_19095</name>
</gene>
<sequence length="68" mass="8110">MNKKFVDQVESTARLQFKLFDAETKLEEMIGQVKSFDVSDDVRQKLYDWINEMRPNLMKAITLKEIQQ</sequence>
<dbReference type="EMBL" id="RCCK01000012">
    <property type="protein sequence ID" value="RLJ75174.1"/>
    <property type="molecule type" value="Genomic_DNA"/>
</dbReference>
<organism evidence="1 3">
    <name type="scientific">Pedobacter alluvionis</name>
    <dbReference type="NCBI Taxonomy" id="475253"/>
    <lineage>
        <taxon>Bacteria</taxon>
        <taxon>Pseudomonadati</taxon>
        <taxon>Bacteroidota</taxon>
        <taxon>Sphingobacteriia</taxon>
        <taxon>Sphingobacteriales</taxon>
        <taxon>Sphingobacteriaceae</taxon>
        <taxon>Pedobacter</taxon>
    </lineage>
</organism>
<evidence type="ECO:0000313" key="4">
    <source>
        <dbReference type="Proteomes" id="UP000297429"/>
    </source>
</evidence>
<comment type="caution">
    <text evidence="1">The sequence shown here is derived from an EMBL/GenBank/DDBJ whole genome shotgun (WGS) entry which is preliminary data.</text>
</comment>